<gene>
    <name evidence="1" type="primary">100</name>
    <name evidence="1" type="ORF">SEA_BLUEEYEDBEAUTY_100</name>
</gene>
<organism evidence="1 2">
    <name type="scientific">Streptomyces phage Blueeyedbeauty</name>
    <dbReference type="NCBI Taxonomy" id="2250336"/>
    <lineage>
        <taxon>Viruses</taxon>
        <taxon>Duplodnaviria</taxon>
        <taxon>Heunggongvirae</taxon>
        <taxon>Uroviricota</taxon>
        <taxon>Caudoviricetes</taxon>
        <taxon>Stanwilliamsviridae</taxon>
        <taxon>Loccivirinae</taxon>
        <taxon>Annadreamyvirus</taxon>
        <taxon>Annadreamyvirus blueeyedbeauty</taxon>
    </lineage>
</organism>
<protein>
    <submittedName>
        <fullName evidence="1">Uncharacterized protein</fullName>
    </submittedName>
</protein>
<sequence length="61" mass="7398">MPQYEKKQKITANLVRKYGEEHYRVLDDYEMMRLKCSGRVVPEGKMTENSKYIISYYIEKD</sequence>
<proteinExistence type="predicted"/>
<dbReference type="KEGG" id="vg:55599890"/>
<keyword evidence="2" id="KW-1185">Reference proteome</keyword>
<dbReference type="GeneID" id="55599890"/>
<dbReference type="EMBL" id="MH536814">
    <property type="protein sequence ID" value="AXH49235.1"/>
    <property type="molecule type" value="Genomic_DNA"/>
</dbReference>
<evidence type="ECO:0000313" key="1">
    <source>
        <dbReference type="EMBL" id="AXH49235.1"/>
    </source>
</evidence>
<accession>A0A345L1T3</accession>
<name>A0A345L1T3_9CAUD</name>
<evidence type="ECO:0000313" key="2">
    <source>
        <dbReference type="Proteomes" id="UP000258408"/>
    </source>
</evidence>
<dbReference type="Proteomes" id="UP000258408">
    <property type="component" value="Segment"/>
</dbReference>
<dbReference type="RefSeq" id="YP_009839287.1">
    <property type="nucleotide sequence ID" value="NC_048720.1"/>
</dbReference>
<reference evidence="1 2" key="1">
    <citation type="submission" date="2018-06" db="EMBL/GenBank/DDBJ databases">
        <authorList>
            <person name="Luttrell C.E."/>
            <person name="Myers K.N."/>
            <person name="Simpson A.N."/>
            <person name="Sulollari A."/>
            <person name="Suri N."/>
            <person name="Nayek S."/>
            <person name="Bhuiyan S."/>
            <person name="Smith B.R."/>
            <person name="Hughes L.E."/>
            <person name="Garlena R.A."/>
            <person name="Russell D.A."/>
            <person name="Pope W.H."/>
            <person name="Jacobs-Sera D."/>
            <person name="Hatfull G.F."/>
        </authorList>
    </citation>
    <scope>NUCLEOTIDE SEQUENCE [LARGE SCALE GENOMIC DNA]</scope>
</reference>